<proteinExistence type="predicted"/>
<comment type="caution">
    <text evidence="2">The sequence shown here is derived from an EMBL/GenBank/DDBJ whole genome shotgun (WGS) entry which is preliminary data.</text>
</comment>
<protein>
    <submittedName>
        <fullName evidence="2">Uncharacterized protein</fullName>
    </submittedName>
</protein>
<dbReference type="AlphaFoldDB" id="A0A1X0DCE0"/>
<dbReference type="Proteomes" id="UP000192801">
    <property type="component" value="Unassembled WGS sequence"/>
</dbReference>
<dbReference type="EMBL" id="MVHS01000028">
    <property type="protein sequence ID" value="ORA69842.1"/>
    <property type="molecule type" value="Genomic_DNA"/>
</dbReference>
<sequence>MPAFAQGRQGAVRSPSGSISVVTTERGLPIALKIDPRELKKSPQHLADQILGLCRLSAMRAQVEHRKEMKAQGHDPGTIEAMRLATESELAAAEDAMFGDSDLPESWMRPV</sequence>
<reference evidence="2 3" key="1">
    <citation type="submission" date="2016-12" db="EMBL/GenBank/DDBJ databases">
        <title>The new phylogeny of genus Mycobacterium.</title>
        <authorList>
            <person name="Tortoli E."/>
            <person name="Trovato A."/>
            <person name="Cirillo D.M."/>
        </authorList>
    </citation>
    <scope>NUCLEOTIDE SEQUENCE [LARGE SCALE GENOMIC DNA]</scope>
    <source>
        <strain evidence="2 3">DSM 45130</strain>
    </source>
</reference>
<feature type="region of interest" description="Disordered" evidence="1">
    <location>
        <begin position="1"/>
        <end position="20"/>
    </location>
</feature>
<accession>A0A1X0DCE0</accession>
<evidence type="ECO:0000256" key="1">
    <source>
        <dbReference type="SAM" id="MobiDB-lite"/>
    </source>
</evidence>
<evidence type="ECO:0000313" key="2">
    <source>
        <dbReference type="EMBL" id="ORA69842.1"/>
    </source>
</evidence>
<gene>
    <name evidence="2" type="ORF">BST26_12650</name>
</gene>
<name>A0A1X0DCE0_9MYCO</name>
<evidence type="ECO:0000313" key="3">
    <source>
        <dbReference type="Proteomes" id="UP000192801"/>
    </source>
</evidence>
<dbReference type="STRING" id="444597.BST26_12650"/>
<keyword evidence="3" id="KW-1185">Reference proteome</keyword>
<organism evidence="2 3">
    <name type="scientific">Mycolicibacterium insubricum</name>
    <dbReference type="NCBI Taxonomy" id="444597"/>
    <lineage>
        <taxon>Bacteria</taxon>
        <taxon>Bacillati</taxon>
        <taxon>Actinomycetota</taxon>
        <taxon>Actinomycetes</taxon>
        <taxon>Mycobacteriales</taxon>
        <taxon>Mycobacteriaceae</taxon>
        <taxon>Mycolicibacterium</taxon>
    </lineage>
</organism>